<dbReference type="Gene3D" id="3.90.550.10">
    <property type="entry name" value="Spore Coat Polysaccharide Biosynthesis Protein SpsA, Chain A"/>
    <property type="match status" value="1"/>
</dbReference>
<organism evidence="1 4">
    <name type="scientific">Lachnotalea glycerini</name>
    <dbReference type="NCBI Taxonomy" id="1763509"/>
    <lineage>
        <taxon>Bacteria</taxon>
        <taxon>Bacillati</taxon>
        <taxon>Bacillota</taxon>
        <taxon>Clostridia</taxon>
        <taxon>Lachnospirales</taxon>
        <taxon>Lachnospiraceae</taxon>
        <taxon>Lachnotalea</taxon>
    </lineage>
</organism>
<dbReference type="RefSeq" id="WP_094378331.1">
    <property type="nucleotide sequence ID" value="NZ_NOKA02000109.1"/>
</dbReference>
<evidence type="ECO:0000313" key="3">
    <source>
        <dbReference type="Proteomes" id="UP000216411"/>
    </source>
</evidence>
<sequence>MKILFMLPARSGSKGLKDKNIKEINGHPLMFYAINAILESSSYKNHKCYVMLNTDSQNYADIGISLGAKVPFIRDKKLSKDNTCIVDVIDNSISYFKDRQVDFDLFAMVQVTSPLITAQDIDNAIHMFEEDSQLDTINSVTESEIMPLWCNTLDKDLDMKDFISEEIRKKNRQELPVYYRITGAIRISKWNHFINNKYDWYQGNVKALIMDNAHSVDIDTVEDFEWAKLLLKRRSKND</sequence>
<keyword evidence="1" id="KW-0808">Transferase</keyword>
<dbReference type="InterPro" id="IPR003329">
    <property type="entry name" value="Cytidylyl_trans"/>
</dbReference>
<evidence type="ECO:0000313" key="4">
    <source>
        <dbReference type="Proteomes" id="UP000247523"/>
    </source>
</evidence>
<dbReference type="InterPro" id="IPR029044">
    <property type="entry name" value="Nucleotide-diphossugar_trans"/>
</dbReference>
<dbReference type="PANTHER" id="PTHR21485:SF6">
    <property type="entry name" value="N-ACYLNEURAMINATE CYTIDYLYLTRANSFERASE-RELATED"/>
    <property type="match status" value="1"/>
</dbReference>
<dbReference type="OrthoDB" id="9805604at2"/>
<dbReference type="AlphaFoldDB" id="A0A318ER36"/>
<dbReference type="GO" id="GO:0008781">
    <property type="term" value="F:N-acylneuraminate cytidylyltransferase activity"/>
    <property type="evidence" value="ECO:0007669"/>
    <property type="project" value="TreeGrafter"/>
</dbReference>
<gene>
    <name evidence="1" type="ORF">C8E03_103417</name>
    <name evidence="2" type="ORF">CG710_020730</name>
</gene>
<protein>
    <submittedName>
        <fullName evidence="2">Acylneuraminate cytidylyltransferase family protein</fullName>
    </submittedName>
    <submittedName>
        <fullName evidence="1">N-acylneuraminate cytidylyltransferase/CMP-N,N'-diacetyllegionaminic acid synthase</fullName>
    </submittedName>
</protein>
<dbReference type="CDD" id="cd02513">
    <property type="entry name" value="CMP-NeuAc_Synthase"/>
    <property type="match status" value="1"/>
</dbReference>
<proteinExistence type="predicted"/>
<dbReference type="EMBL" id="NOKA02000109">
    <property type="protein sequence ID" value="RDY27375.1"/>
    <property type="molecule type" value="Genomic_DNA"/>
</dbReference>
<keyword evidence="3" id="KW-1185">Reference proteome</keyword>
<comment type="caution">
    <text evidence="1">The sequence shown here is derived from an EMBL/GenBank/DDBJ whole genome shotgun (WGS) entry which is preliminary data.</text>
</comment>
<reference evidence="2 3" key="1">
    <citation type="journal article" date="2017" name="Genome Announc.">
        <title>Draft Genome Sequence of a Sporulating and Motile Strain of Lachnotalea glycerini Isolated from Water in Quebec City, Canada.</title>
        <authorList>
            <person name="Maheux A.F."/>
            <person name="Boudreau D.K."/>
            <person name="Berube E."/>
            <person name="Boissinot M."/>
            <person name="Raymond F."/>
            <person name="Brodeur S."/>
            <person name="Corbeil J."/>
            <person name="Isabel S."/>
            <person name="Omar R.F."/>
            <person name="Bergeron M.G."/>
        </authorList>
    </citation>
    <scope>NUCLEOTIDE SEQUENCE [LARGE SCALE GENOMIC DNA]</scope>
    <source>
        <strain evidence="2 3">CCRI-19302</strain>
    </source>
</reference>
<name>A0A318ER36_9FIRM</name>
<evidence type="ECO:0000313" key="2">
    <source>
        <dbReference type="EMBL" id="RDY27375.1"/>
    </source>
</evidence>
<evidence type="ECO:0000313" key="1">
    <source>
        <dbReference type="EMBL" id="PXV91846.1"/>
    </source>
</evidence>
<accession>A0A318ER36</accession>
<dbReference type="InterPro" id="IPR050793">
    <property type="entry name" value="CMP-NeuNAc_synthase"/>
</dbReference>
<dbReference type="Proteomes" id="UP000216411">
    <property type="component" value="Unassembled WGS sequence"/>
</dbReference>
<reference evidence="2" key="3">
    <citation type="submission" date="2018-07" db="EMBL/GenBank/DDBJ databases">
        <authorList>
            <person name="Quirk P.G."/>
            <person name="Krulwich T.A."/>
        </authorList>
    </citation>
    <scope>NUCLEOTIDE SEQUENCE</scope>
    <source>
        <strain evidence="2">CCRI-19302</strain>
    </source>
</reference>
<dbReference type="Pfam" id="PF02348">
    <property type="entry name" value="CTP_transf_3"/>
    <property type="match status" value="1"/>
</dbReference>
<keyword evidence="1" id="KW-0548">Nucleotidyltransferase</keyword>
<reference evidence="1 4" key="2">
    <citation type="submission" date="2018-05" db="EMBL/GenBank/DDBJ databases">
        <title>Genomic Encyclopedia of Type Strains, Phase IV (KMG-IV): sequencing the most valuable type-strain genomes for metagenomic binning, comparative biology and taxonomic classification.</title>
        <authorList>
            <person name="Goeker M."/>
        </authorList>
    </citation>
    <scope>NUCLEOTIDE SEQUENCE [LARGE SCALE GENOMIC DNA]</scope>
    <source>
        <strain evidence="1 4">DSM 28816</strain>
    </source>
</reference>
<dbReference type="SUPFAM" id="SSF53448">
    <property type="entry name" value="Nucleotide-diphospho-sugar transferases"/>
    <property type="match status" value="1"/>
</dbReference>
<dbReference type="EMBL" id="QICS01000003">
    <property type="protein sequence ID" value="PXV91846.1"/>
    <property type="molecule type" value="Genomic_DNA"/>
</dbReference>
<dbReference type="Proteomes" id="UP000247523">
    <property type="component" value="Unassembled WGS sequence"/>
</dbReference>
<dbReference type="PANTHER" id="PTHR21485">
    <property type="entry name" value="HAD SUPERFAMILY MEMBERS CMAS AND KDSC"/>
    <property type="match status" value="1"/>
</dbReference>